<organism evidence="1 2">
    <name type="scientific">Adlercreutzia equolifaciens</name>
    <dbReference type="NCBI Taxonomy" id="446660"/>
    <lineage>
        <taxon>Bacteria</taxon>
        <taxon>Bacillati</taxon>
        <taxon>Actinomycetota</taxon>
        <taxon>Coriobacteriia</taxon>
        <taxon>Eggerthellales</taxon>
        <taxon>Eggerthellaceae</taxon>
        <taxon>Adlercreutzia</taxon>
    </lineage>
</organism>
<evidence type="ECO:0008006" key="3">
    <source>
        <dbReference type="Google" id="ProtNLM"/>
    </source>
</evidence>
<evidence type="ECO:0000313" key="1">
    <source>
        <dbReference type="EMBL" id="MZG27514.1"/>
    </source>
</evidence>
<dbReference type="RefSeq" id="WP_161127422.1">
    <property type="nucleotide sequence ID" value="NZ_CBCTOK010000026.1"/>
</dbReference>
<dbReference type="Proteomes" id="UP000472380">
    <property type="component" value="Unassembled WGS sequence"/>
</dbReference>
<gene>
    <name evidence="1" type="ORF">FM068_02725</name>
</gene>
<dbReference type="AlphaFoldDB" id="A0A6L8Q4E9"/>
<dbReference type="EMBL" id="VJNE01000003">
    <property type="protein sequence ID" value="MZG27514.1"/>
    <property type="molecule type" value="Genomic_DNA"/>
</dbReference>
<sequence length="308" mass="34610">MAIENVKKPSMRHTLDKLWDEASEKNPLHVLVGPKRGRHSTQRILFHQISAPLPSHALLEIAPGIAVCSPEMVFVQMAEALSVAELIALGYELCGCYPLDTERSEALVRAPLTTPARLSAFVDRADRVRGVRKARIAVRYVRAKSASPKETEMDALLLTPQKWGGMGFPEALVNEPVSLSSQAARILRGNRVVCDLLWPQYSLAAEYDGREAHLSRHQQTRDSRRRDALLANGTDVVTITSPQIDGVSDFLEVADAISRKMKRRPLKRTETFWERHLQLRHGIRSYHCNYLSRPSRRDDAMPDGPAPR</sequence>
<comment type="caution">
    <text evidence="1">The sequence shown here is derived from an EMBL/GenBank/DDBJ whole genome shotgun (WGS) entry which is preliminary data.</text>
</comment>
<name>A0A6L8Q4E9_9ACTN</name>
<protein>
    <recommendedName>
        <fullName evidence="3">DUF559 domain-containing protein</fullName>
    </recommendedName>
</protein>
<accession>A0A6L8Q4E9</accession>
<evidence type="ECO:0000313" key="2">
    <source>
        <dbReference type="Proteomes" id="UP000472380"/>
    </source>
</evidence>
<dbReference type="Gene3D" id="3.40.960.10">
    <property type="entry name" value="VSR Endonuclease"/>
    <property type="match status" value="1"/>
</dbReference>
<reference evidence="1 2" key="1">
    <citation type="submission" date="2019-07" db="EMBL/GenBank/DDBJ databases">
        <title>Draft genome sequence of Adlercreutzia equolifaciens IPLA 37004, a human intestinal strain that does not produces equol from daidzein.</title>
        <authorList>
            <person name="Vazquez L."/>
            <person name="Florez A.B."/>
            <person name="Mayo B."/>
        </authorList>
    </citation>
    <scope>NUCLEOTIDE SEQUENCE [LARGE SCALE GENOMIC DNA]</scope>
    <source>
        <strain evidence="1 2">IPLA 37004</strain>
    </source>
</reference>
<proteinExistence type="predicted"/>